<keyword evidence="9" id="KW-1185">Reference proteome</keyword>
<dbReference type="Pfam" id="PF02656">
    <property type="entry name" value="DUF202"/>
    <property type="match status" value="1"/>
</dbReference>
<evidence type="ECO:0000256" key="3">
    <source>
        <dbReference type="ARBA" id="ARBA00022692"/>
    </source>
</evidence>
<evidence type="ECO:0000256" key="4">
    <source>
        <dbReference type="ARBA" id="ARBA00022989"/>
    </source>
</evidence>
<accession>A0A3L8PPW6</accession>
<keyword evidence="2" id="KW-1003">Cell membrane</keyword>
<dbReference type="InterPro" id="IPR003807">
    <property type="entry name" value="DUF202"/>
</dbReference>
<proteinExistence type="predicted"/>
<evidence type="ECO:0000256" key="6">
    <source>
        <dbReference type="SAM" id="Phobius"/>
    </source>
</evidence>
<dbReference type="Proteomes" id="UP000282515">
    <property type="component" value="Unassembled WGS sequence"/>
</dbReference>
<sequence>MSNDDARSRLGRWLLPGGEEPDPRFTLANERTFLAWIRTSLAFIAAGVALEAFGDELFHAGLRRAVSLIVVAIGLFIALSAAGRWRRVENSLRHHAPLPPPALLPLLALGTALAAGVVIALVVT</sequence>
<feature type="transmembrane region" description="Helical" evidence="6">
    <location>
        <begin position="65"/>
        <end position="82"/>
    </location>
</feature>
<evidence type="ECO:0000256" key="2">
    <source>
        <dbReference type="ARBA" id="ARBA00022475"/>
    </source>
</evidence>
<dbReference type="PANTHER" id="PTHR34187:SF2">
    <property type="entry name" value="DUF202 DOMAIN-CONTAINING PROTEIN"/>
    <property type="match status" value="1"/>
</dbReference>
<dbReference type="GO" id="GO:0005886">
    <property type="term" value="C:plasma membrane"/>
    <property type="evidence" value="ECO:0007669"/>
    <property type="project" value="UniProtKB-SubCell"/>
</dbReference>
<dbReference type="InterPro" id="IPR052053">
    <property type="entry name" value="IM_YidH-like"/>
</dbReference>
<feature type="domain" description="DUF202" evidence="7">
    <location>
        <begin position="24"/>
        <end position="90"/>
    </location>
</feature>
<reference evidence="8 9" key="1">
    <citation type="submission" date="2018-10" db="EMBL/GenBank/DDBJ databases">
        <title>Aeromicrobium sp. 9W16Y-2 whole genome shotgun sequence.</title>
        <authorList>
            <person name="Li F."/>
        </authorList>
    </citation>
    <scope>NUCLEOTIDE SEQUENCE [LARGE SCALE GENOMIC DNA]</scope>
    <source>
        <strain evidence="8 9">9W16Y-2</strain>
    </source>
</reference>
<feature type="transmembrane region" description="Helical" evidence="6">
    <location>
        <begin position="102"/>
        <end position="123"/>
    </location>
</feature>
<evidence type="ECO:0000259" key="7">
    <source>
        <dbReference type="Pfam" id="PF02656"/>
    </source>
</evidence>
<dbReference type="EMBL" id="RDBF01000001">
    <property type="protein sequence ID" value="RLV57426.1"/>
    <property type="molecule type" value="Genomic_DNA"/>
</dbReference>
<comment type="caution">
    <text evidence="8">The sequence shown here is derived from an EMBL/GenBank/DDBJ whole genome shotgun (WGS) entry which is preliminary data.</text>
</comment>
<evidence type="ECO:0000313" key="9">
    <source>
        <dbReference type="Proteomes" id="UP000282515"/>
    </source>
</evidence>
<gene>
    <name evidence="8" type="ORF">D9V41_01975</name>
</gene>
<evidence type="ECO:0000256" key="1">
    <source>
        <dbReference type="ARBA" id="ARBA00004651"/>
    </source>
</evidence>
<evidence type="ECO:0000313" key="8">
    <source>
        <dbReference type="EMBL" id="RLV57426.1"/>
    </source>
</evidence>
<dbReference type="AlphaFoldDB" id="A0A3L8PPW6"/>
<feature type="transmembrane region" description="Helical" evidence="6">
    <location>
        <begin position="33"/>
        <end position="53"/>
    </location>
</feature>
<keyword evidence="4 6" id="KW-1133">Transmembrane helix</keyword>
<protein>
    <submittedName>
        <fullName evidence="8">DUF202 domain-containing protein</fullName>
    </submittedName>
</protein>
<name>A0A3L8PPW6_9ACTN</name>
<evidence type="ECO:0000256" key="5">
    <source>
        <dbReference type="ARBA" id="ARBA00023136"/>
    </source>
</evidence>
<organism evidence="8 9">
    <name type="scientific">Aeromicrobium phragmitis</name>
    <dbReference type="NCBI Taxonomy" id="2478914"/>
    <lineage>
        <taxon>Bacteria</taxon>
        <taxon>Bacillati</taxon>
        <taxon>Actinomycetota</taxon>
        <taxon>Actinomycetes</taxon>
        <taxon>Propionibacteriales</taxon>
        <taxon>Nocardioidaceae</taxon>
        <taxon>Aeromicrobium</taxon>
    </lineage>
</organism>
<comment type="subcellular location">
    <subcellularLocation>
        <location evidence="1">Cell membrane</location>
        <topology evidence="1">Multi-pass membrane protein</topology>
    </subcellularLocation>
</comment>
<dbReference type="OrthoDB" id="582337at2"/>
<keyword evidence="3 6" id="KW-0812">Transmembrane</keyword>
<dbReference type="PANTHER" id="PTHR34187">
    <property type="entry name" value="FGR18P"/>
    <property type="match status" value="1"/>
</dbReference>
<keyword evidence="5 6" id="KW-0472">Membrane</keyword>
<dbReference type="RefSeq" id="WP_121792834.1">
    <property type="nucleotide sequence ID" value="NZ_RDBF01000001.1"/>
</dbReference>